<evidence type="ECO:0000256" key="8">
    <source>
        <dbReference type="ARBA" id="ARBA00038436"/>
    </source>
</evidence>
<feature type="domain" description="Tripartite ATP-independent periplasmic transporters DctQ component" evidence="10">
    <location>
        <begin position="24"/>
        <end position="150"/>
    </location>
</feature>
<dbReference type="InterPro" id="IPR007387">
    <property type="entry name" value="TRAP_DctQ"/>
</dbReference>
<name>A0A6L5YBR9_9BACT</name>
<keyword evidence="7 9" id="KW-0472">Membrane</keyword>
<proteinExistence type="inferred from homology"/>
<keyword evidence="6 9" id="KW-1133">Transmembrane helix</keyword>
<feature type="transmembrane region" description="Helical" evidence="9">
    <location>
        <begin position="86"/>
        <end position="104"/>
    </location>
</feature>
<sequence length="170" mass="19291">MSKLAAVYNKIEENLLYLSLICTVTVIFIQVVMRYVFSNSLSWSEELARYVFIWQTWLGASYATRMHRHLRIEVLSEHFHGNAKKTLELIVLGLWIFFGAFLFFKGSQLVGMIWHRRQVSAAMGIPIAIPYAAIPCGALAMTVRLVFQARGVLKGRPEDGNEAVPVEEQA</sequence>
<keyword evidence="12" id="KW-1185">Reference proteome</keyword>
<dbReference type="GO" id="GO:0005886">
    <property type="term" value="C:plasma membrane"/>
    <property type="evidence" value="ECO:0007669"/>
    <property type="project" value="UniProtKB-SubCell"/>
</dbReference>
<dbReference type="EMBL" id="VUNH01000007">
    <property type="protein sequence ID" value="MST55786.1"/>
    <property type="molecule type" value="Genomic_DNA"/>
</dbReference>
<keyword evidence="5 9" id="KW-0812">Transmembrane</keyword>
<evidence type="ECO:0000256" key="9">
    <source>
        <dbReference type="SAM" id="Phobius"/>
    </source>
</evidence>
<evidence type="ECO:0000256" key="2">
    <source>
        <dbReference type="ARBA" id="ARBA00022448"/>
    </source>
</evidence>
<feature type="transmembrane region" description="Helical" evidence="9">
    <location>
        <begin position="15"/>
        <end position="35"/>
    </location>
</feature>
<feature type="transmembrane region" description="Helical" evidence="9">
    <location>
        <begin position="124"/>
        <end position="147"/>
    </location>
</feature>
<evidence type="ECO:0000313" key="11">
    <source>
        <dbReference type="EMBL" id="MST55786.1"/>
    </source>
</evidence>
<evidence type="ECO:0000313" key="12">
    <source>
        <dbReference type="Proteomes" id="UP000473699"/>
    </source>
</evidence>
<evidence type="ECO:0000256" key="4">
    <source>
        <dbReference type="ARBA" id="ARBA00022519"/>
    </source>
</evidence>
<keyword evidence="4" id="KW-0997">Cell inner membrane</keyword>
<evidence type="ECO:0000256" key="5">
    <source>
        <dbReference type="ARBA" id="ARBA00022692"/>
    </source>
</evidence>
<dbReference type="InterPro" id="IPR055348">
    <property type="entry name" value="DctQ"/>
</dbReference>
<evidence type="ECO:0000256" key="6">
    <source>
        <dbReference type="ARBA" id="ARBA00022989"/>
    </source>
</evidence>
<dbReference type="GO" id="GO:0022857">
    <property type="term" value="F:transmembrane transporter activity"/>
    <property type="evidence" value="ECO:0007669"/>
    <property type="project" value="TreeGrafter"/>
</dbReference>
<dbReference type="AlphaFoldDB" id="A0A6L5YBR9"/>
<reference evidence="11 12" key="1">
    <citation type="submission" date="2019-08" db="EMBL/GenBank/DDBJ databases">
        <title>In-depth cultivation of the pig gut microbiome towards novel bacterial diversity and tailored functional studies.</title>
        <authorList>
            <person name="Wylensek D."/>
            <person name="Hitch T.C.A."/>
            <person name="Clavel T."/>
        </authorList>
    </citation>
    <scope>NUCLEOTIDE SEQUENCE [LARGE SCALE GENOMIC DNA]</scope>
    <source>
        <strain evidence="11 12">SM-530-WT-4B</strain>
    </source>
</reference>
<keyword evidence="2" id="KW-0813">Transport</keyword>
<evidence type="ECO:0000256" key="1">
    <source>
        <dbReference type="ARBA" id="ARBA00004429"/>
    </source>
</evidence>
<evidence type="ECO:0000259" key="10">
    <source>
        <dbReference type="Pfam" id="PF04290"/>
    </source>
</evidence>
<evidence type="ECO:0000256" key="7">
    <source>
        <dbReference type="ARBA" id="ARBA00023136"/>
    </source>
</evidence>
<accession>A0A6L5YBR9</accession>
<organism evidence="11 12">
    <name type="scientific">Pyramidobacter porci</name>
    <dbReference type="NCBI Taxonomy" id="2605789"/>
    <lineage>
        <taxon>Bacteria</taxon>
        <taxon>Thermotogati</taxon>
        <taxon>Synergistota</taxon>
        <taxon>Synergistia</taxon>
        <taxon>Synergistales</taxon>
        <taxon>Dethiosulfovibrionaceae</taxon>
        <taxon>Pyramidobacter</taxon>
    </lineage>
</organism>
<keyword evidence="3" id="KW-1003">Cell membrane</keyword>
<gene>
    <name evidence="11" type="ORF">FYJ74_07040</name>
</gene>
<dbReference type="GO" id="GO:0015740">
    <property type="term" value="P:C4-dicarboxylate transport"/>
    <property type="evidence" value="ECO:0007669"/>
    <property type="project" value="TreeGrafter"/>
</dbReference>
<dbReference type="RefSeq" id="WP_154528882.1">
    <property type="nucleotide sequence ID" value="NZ_VUNH01000007.1"/>
</dbReference>
<evidence type="ECO:0000256" key="3">
    <source>
        <dbReference type="ARBA" id="ARBA00022475"/>
    </source>
</evidence>
<dbReference type="PANTHER" id="PTHR35011:SF2">
    <property type="entry name" value="2,3-DIKETO-L-GULONATE TRAP TRANSPORTER SMALL PERMEASE PROTEIN YIAM"/>
    <property type="match status" value="1"/>
</dbReference>
<dbReference type="Pfam" id="PF04290">
    <property type="entry name" value="DctQ"/>
    <property type="match status" value="1"/>
</dbReference>
<comment type="subcellular location">
    <subcellularLocation>
        <location evidence="1">Cell inner membrane</location>
        <topology evidence="1">Multi-pass membrane protein</topology>
    </subcellularLocation>
</comment>
<dbReference type="Proteomes" id="UP000473699">
    <property type="component" value="Unassembled WGS sequence"/>
</dbReference>
<comment type="similarity">
    <text evidence="8">Belongs to the TRAP transporter small permease family.</text>
</comment>
<comment type="caution">
    <text evidence="11">The sequence shown here is derived from an EMBL/GenBank/DDBJ whole genome shotgun (WGS) entry which is preliminary data.</text>
</comment>
<protein>
    <submittedName>
        <fullName evidence="11">TRAP transporter small permease</fullName>
    </submittedName>
</protein>
<dbReference type="PANTHER" id="PTHR35011">
    <property type="entry name" value="2,3-DIKETO-L-GULONATE TRAP TRANSPORTER SMALL PERMEASE PROTEIN YIAM"/>
    <property type="match status" value="1"/>
</dbReference>